<accession>A0A1E5JUJ2</accession>
<evidence type="ECO:0000256" key="1">
    <source>
        <dbReference type="ARBA" id="ARBA00022741"/>
    </source>
</evidence>
<keyword evidence="9" id="KW-1185">Reference proteome</keyword>
<dbReference type="InterPro" id="IPR000212">
    <property type="entry name" value="DNA_helicase_UvrD/REP"/>
</dbReference>
<dbReference type="GO" id="GO:0043138">
    <property type="term" value="F:3'-5' DNA helicase activity"/>
    <property type="evidence" value="ECO:0007669"/>
    <property type="project" value="TreeGrafter"/>
</dbReference>
<dbReference type="PROSITE" id="PS51198">
    <property type="entry name" value="UVRD_HELICASE_ATP_BIND"/>
    <property type="match status" value="1"/>
</dbReference>
<dbReference type="GO" id="GO:0016787">
    <property type="term" value="F:hydrolase activity"/>
    <property type="evidence" value="ECO:0007669"/>
    <property type="project" value="UniProtKB-UniRule"/>
</dbReference>
<dbReference type="PATRIC" id="fig|45071.6.peg.2306"/>
<dbReference type="GO" id="GO:0000725">
    <property type="term" value="P:recombinational repair"/>
    <property type="evidence" value="ECO:0007669"/>
    <property type="project" value="TreeGrafter"/>
</dbReference>
<keyword evidence="2 6" id="KW-0378">Hydrolase</keyword>
<protein>
    <recommendedName>
        <fullName evidence="5">DNA 3'-5' helicase II</fullName>
    </recommendedName>
</protein>
<organism evidence="8 9">
    <name type="scientific">Legionella parisiensis</name>
    <dbReference type="NCBI Taxonomy" id="45071"/>
    <lineage>
        <taxon>Bacteria</taxon>
        <taxon>Pseudomonadati</taxon>
        <taxon>Pseudomonadota</taxon>
        <taxon>Gammaproteobacteria</taxon>
        <taxon>Legionellales</taxon>
        <taxon>Legionellaceae</taxon>
        <taxon>Legionella</taxon>
    </lineage>
</organism>
<dbReference type="EMBL" id="LSOG01000024">
    <property type="protein sequence ID" value="OEH48189.1"/>
    <property type="molecule type" value="Genomic_DNA"/>
</dbReference>
<dbReference type="GO" id="GO:0003677">
    <property type="term" value="F:DNA binding"/>
    <property type="evidence" value="ECO:0007669"/>
    <property type="project" value="InterPro"/>
</dbReference>
<dbReference type="RefSeq" id="WP_058517939.1">
    <property type="nucleotide sequence ID" value="NZ_CAAAIE010000008.1"/>
</dbReference>
<keyword evidence="3 6" id="KW-0347">Helicase</keyword>
<evidence type="ECO:0000256" key="3">
    <source>
        <dbReference type="ARBA" id="ARBA00022806"/>
    </source>
</evidence>
<gene>
    <name evidence="8" type="primary">pcrA_1</name>
    <name evidence="8" type="ORF">lpari_00840</name>
</gene>
<name>A0A1E5JUJ2_9GAMM</name>
<comment type="caution">
    <text evidence="8">The sequence shown here is derived from an EMBL/GenBank/DDBJ whole genome shotgun (WGS) entry which is preliminary data.</text>
</comment>
<dbReference type="AlphaFoldDB" id="A0A1E5JUJ2"/>
<evidence type="ECO:0000313" key="8">
    <source>
        <dbReference type="EMBL" id="OEH48189.1"/>
    </source>
</evidence>
<dbReference type="OrthoDB" id="384988at2"/>
<proteinExistence type="predicted"/>
<evidence type="ECO:0000256" key="6">
    <source>
        <dbReference type="PROSITE-ProRule" id="PRU00560"/>
    </source>
</evidence>
<dbReference type="PANTHER" id="PTHR11070:SF2">
    <property type="entry name" value="ATP-DEPENDENT DNA HELICASE SRS2"/>
    <property type="match status" value="1"/>
</dbReference>
<reference evidence="8 9" key="1">
    <citation type="submission" date="2016-02" db="EMBL/GenBank/DDBJ databases">
        <title>Secondary metabolites in Legionella.</title>
        <authorList>
            <person name="Tobias N.J."/>
            <person name="Bode H.B."/>
        </authorList>
    </citation>
    <scope>NUCLEOTIDE SEQUENCE [LARGE SCALE GENOMIC DNA]</scope>
    <source>
        <strain evidence="8 9">DSM 19216</strain>
    </source>
</reference>
<sequence length="635" mass="72306">MKDVLAAYDNNIDDKADTEIIDCLSSQTPKSFFLFAGAGSGKTRSLIKALQYLQTNHSRYLRLYGKRVGVITYTNKACEEIKRRTGFDPMVKVSTIHGFVWTLIQGFNEDIKSWLKVELENEITDLREKQDKGRGGKASIDREKSIEAKTRRLISLAEIREFTYNPNGENHGRDSLNHSEVIKISAAFLIGKPVMQQLLINKFPILLIDESQDTNKTLMDAFFLVQAQHPVEFRLGLFGDMMQKIYADGKADLGQNLPADWAKPEKVMNHRCPKRIITLINKIRTDVDKKEQKPRTDAAEGIVRFFILKASSPDKIAAEKLIASKMAEISGDIAWNKPQEVKTLILEHHMAAKRMGFHDMYEPLYRNDALRIGLLDGTLSGLKFFTDRVLPLVEARMINDAFAVAAIVRKHSPLLSKPMLKSVGDKQPAQIQKTKEAVESLWKLWEGNKTPRFIDILRNVAKTNLFEIPESLQPIASRSDEQQLLAEVETKKRIEDHRENETVLDNWDEFLLTSFDQAKSYVDYVNDRANFDTHQGVKGLEFPRVMVIIDDSAAKGFLFSYEKLFGVKAKTKSDLENEGAGKETGIERTRRLFYVTCSRTKESLAIAAYSNNPQGIKQHVITQEWFAENEIEIIE</sequence>
<dbReference type="Gene3D" id="3.40.50.300">
    <property type="entry name" value="P-loop containing nucleotide triphosphate hydrolases"/>
    <property type="match status" value="2"/>
</dbReference>
<dbReference type="Pfam" id="PF13245">
    <property type="entry name" value="AAA_19"/>
    <property type="match status" value="1"/>
</dbReference>
<dbReference type="InterPro" id="IPR014016">
    <property type="entry name" value="UvrD-like_ATP-bd"/>
</dbReference>
<evidence type="ECO:0000256" key="4">
    <source>
        <dbReference type="ARBA" id="ARBA00022840"/>
    </source>
</evidence>
<dbReference type="SUPFAM" id="SSF52540">
    <property type="entry name" value="P-loop containing nucleoside triphosphate hydrolases"/>
    <property type="match status" value="1"/>
</dbReference>
<keyword evidence="4 6" id="KW-0067">ATP-binding</keyword>
<evidence type="ECO:0000256" key="5">
    <source>
        <dbReference type="ARBA" id="ARBA00034923"/>
    </source>
</evidence>
<feature type="domain" description="UvrD-like helicase ATP-binding" evidence="7">
    <location>
        <begin position="15"/>
        <end position="286"/>
    </location>
</feature>
<evidence type="ECO:0000259" key="7">
    <source>
        <dbReference type="PROSITE" id="PS51198"/>
    </source>
</evidence>
<keyword evidence="1 6" id="KW-0547">Nucleotide-binding</keyword>
<evidence type="ECO:0000256" key="2">
    <source>
        <dbReference type="ARBA" id="ARBA00022801"/>
    </source>
</evidence>
<dbReference type="Proteomes" id="UP000095229">
    <property type="component" value="Unassembled WGS sequence"/>
</dbReference>
<dbReference type="InterPro" id="IPR027417">
    <property type="entry name" value="P-loop_NTPase"/>
</dbReference>
<dbReference type="PANTHER" id="PTHR11070">
    <property type="entry name" value="UVRD / RECB / PCRA DNA HELICASE FAMILY MEMBER"/>
    <property type="match status" value="1"/>
</dbReference>
<evidence type="ECO:0000313" key="9">
    <source>
        <dbReference type="Proteomes" id="UP000095229"/>
    </source>
</evidence>
<dbReference type="GO" id="GO:0005524">
    <property type="term" value="F:ATP binding"/>
    <property type="evidence" value="ECO:0007669"/>
    <property type="project" value="UniProtKB-UniRule"/>
</dbReference>
<feature type="binding site" evidence="6">
    <location>
        <begin position="36"/>
        <end position="43"/>
    </location>
    <ligand>
        <name>ATP</name>
        <dbReference type="ChEBI" id="CHEBI:30616"/>
    </ligand>
</feature>
<dbReference type="STRING" id="45071.Lpar_2147"/>